<dbReference type="GO" id="GO:0071949">
    <property type="term" value="F:FAD binding"/>
    <property type="evidence" value="ECO:0007669"/>
    <property type="project" value="InterPro"/>
</dbReference>
<evidence type="ECO:0000256" key="1">
    <source>
        <dbReference type="ARBA" id="ARBA00007992"/>
    </source>
</evidence>
<dbReference type="Pfam" id="PF01494">
    <property type="entry name" value="FAD_binding_3"/>
    <property type="match status" value="2"/>
</dbReference>
<dbReference type="InterPro" id="IPR036188">
    <property type="entry name" value="FAD/NAD-bd_sf"/>
</dbReference>
<dbReference type="Gene3D" id="3.50.50.60">
    <property type="entry name" value="FAD/NAD(P)-binding domain"/>
    <property type="match status" value="1"/>
</dbReference>
<evidence type="ECO:0000259" key="6">
    <source>
        <dbReference type="Pfam" id="PF01494"/>
    </source>
</evidence>
<evidence type="ECO:0000313" key="7">
    <source>
        <dbReference type="EMBL" id="KIM98591.1"/>
    </source>
</evidence>
<proteinExistence type="inferred from homology"/>
<evidence type="ECO:0000256" key="5">
    <source>
        <dbReference type="ARBA" id="ARBA00023033"/>
    </source>
</evidence>
<keyword evidence="8" id="KW-1185">Reference proteome</keyword>
<keyword evidence="2" id="KW-0285">Flavoprotein</keyword>
<accession>A0A0C3H8C2</accession>
<dbReference type="SUPFAM" id="SSF54373">
    <property type="entry name" value="FAD-linked reductases, C-terminal domain"/>
    <property type="match status" value="1"/>
</dbReference>
<name>A0A0C3H8C2_OIDMZ</name>
<dbReference type="HOGENOM" id="CLU_009665_19_1_1"/>
<feature type="domain" description="FAD-binding" evidence="6">
    <location>
        <begin position="299"/>
        <end position="337"/>
    </location>
</feature>
<feature type="domain" description="FAD-binding" evidence="6">
    <location>
        <begin position="14"/>
        <end position="174"/>
    </location>
</feature>
<dbReference type="SUPFAM" id="SSF51905">
    <property type="entry name" value="FAD/NAD(P)-binding domain"/>
    <property type="match status" value="1"/>
</dbReference>
<evidence type="ECO:0000313" key="8">
    <source>
        <dbReference type="Proteomes" id="UP000054321"/>
    </source>
</evidence>
<gene>
    <name evidence="7" type="ORF">OIDMADRAFT_43476</name>
</gene>
<reference evidence="7 8" key="1">
    <citation type="submission" date="2014-04" db="EMBL/GenBank/DDBJ databases">
        <authorList>
            <consortium name="DOE Joint Genome Institute"/>
            <person name="Kuo A."/>
            <person name="Martino E."/>
            <person name="Perotto S."/>
            <person name="Kohler A."/>
            <person name="Nagy L.G."/>
            <person name="Floudas D."/>
            <person name="Copeland A."/>
            <person name="Barry K.W."/>
            <person name="Cichocki N."/>
            <person name="Veneault-Fourrey C."/>
            <person name="LaButti K."/>
            <person name="Lindquist E.A."/>
            <person name="Lipzen A."/>
            <person name="Lundell T."/>
            <person name="Morin E."/>
            <person name="Murat C."/>
            <person name="Sun H."/>
            <person name="Tunlid A."/>
            <person name="Henrissat B."/>
            <person name="Grigoriev I.V."/>
            <person name="Hibbett D.S."/>
            <person name="Martin F."/>
            <person name="Nordberg H.P."/>
            <person name="Cantor M.N."/>
            <person name="Hua S.X."/>
        </authorList>
    </citation>
    <scope>NUCLEOTIDE SEQUENCE [LARGE SCALE GENOMIC DNA]</scope>
    <source>
        <strain evidence="7 8">Zn</strain>
    </source>
</reference>
<dbReference type="AlphaFoldDB" id="A0A0C3H8C2"/>
<dbReference type="PANTHER" id="PTHR13789">
    <property type="entry name" value="MONOOXYGENASE"/>
    <property type="match status" value="1"/>
</dbReference>
<dbReference type="Proteomes" id="UP000054321">
    <property type="component" value="Unassembled WGS sequence"/>
</dbReference>
<sequence>MRDDQSLSIKGLHAIIIGAGFGGLSSAIELARLGATVQVFESSTDLSKQGDVIRFEANASRVMQPWGNVLDEAVRAASPLDNLTILDKGGRVFLEQPLETVFEGYPNVYVNRGHVQRLMLDYAVSLGIEVNLGARVTRVFETDVSAGVQIDDKLHEADCVIAGDGVRSTARALVTGLTDRPKKSGYAIYRTWFPLEVLRGDSVVEGIAKSKRPICKIWIAPEAHAILTTNVNMQAGTCFLTHKADMHEDWNQRGNIQDMLADVEGWDPELLHIIQHIPPDSLIDFKMLWRDPVKKWVSEKGRICLVGDAAHPHLPTAGTGAAQAFEDAATIGTLMQKSMEKSGNAPDIPVVFGAYERLRYERTSLTQRMGWETRHIWHQTDWDAVAKDPNYLKMPQPAWLLGHDARNYAKENFEAVIHHLQEGTPFTSKNVPEGHVHEEWTVEMLLANEGQVVDENFYKVRD</sequence>
<dbReference type="PRINTS" id="PR00420">
    <property type="entry name" value="RNGMNOXGNASE"/>
</dbReference>
<dbReference type="GO" id="GO:0004497">
    <property type="term" value="F:monooxygenase activity"/>
    <property type="evidence" value="ECO:0007669"/>
    <property type="project" value="UniProtKB-KW"/>
</dbReference>
<evidence type="ECO:0000256" key="4">
    <source>
        <dbReference type="ARBA" id="ARBA00023002"/>
    </source>
</evidence>
<organism evidence="7 8">
    <name type="scientific">Oidiodendron maius (strain Zn)</name>
    <dbReference type="NCBI Taxonomy" id="913774"/>
    <lineage>
        <taxon>Eukaryota</taxon>
        <taxon>Fungi</taxon>
        <taxon>Dikarya</taxon>
        <taxon>Ascomycota</taxon>
        <taxon>Pezizomycotina</taxon>
        <taxon>Leotiomycetes</taxon>
        <taxon>Leotiomycetes incertae sedis</taxon>
        <taxon>Myxotrichaceae</taxon>
        <taxon>Oidiodendron</taxon>
    </lineage>
</organism>
<dbReference type="InterPro" id="IPR050493">
    <property type="entry name" value="FAD-dep_Monooxygenase_BioMet"/>
</dbReference>
<keyword evidence="4" id="KW-0560">Oxidoreductase</keyword>
<dbReference type="PANTHER" id="PTHR13789:SF236">
    <property type="entry name" value="MONOOXYGENASE, PUTATIVE (AFU_ORTHOLOGUE AFUA_6G12060)-RELATED"/>
    <property type="match status" value="1"/>
</dbReference>
<dbReference type="InterPro" id="IPR002938">
    <property type="entry name" value="FAD-bd"/>
</dbReference>
<dbReference type="InParanoid" id="A0A0C3H8C2"/>
<evidence type="ECO:0000256" key="3">
    <source>
        <dbReference type="ARBA" id="ARBA00022827"/>
    </source>
</evidence>
<evidence type="ECO:0000256" key="2">
    <source>
        <dbReference type="ARBA" id="ARBA00022630"/>
    </source>
</evidence>
<reference evidence="8" key="2">
    <citation type="submission" date="2015-01" db="EMBL/GenBank/DDBJ databases">
        <title>Evolutionary Origins and Diversification of the Mycorrhizal Mutualists.</title>
        <authorList>
            <consortium name="DOE Joint Genome Institute"/>
            <consortium name="Mycorrhizal Genomics Consortium"/>
            <person name="Kohler A."/>
            <person name="Kuo A."/>
            <person name="Nagy L.G."/>
            <person name="Floudas D."/>
            <person name="Copeland A."/>
            <person name="Barry K.W."/>
            <person name="Cichocki N."/>
            <person name="Veneault-Fourrey C."/>
            <person name="LaButti K."/>
            <person name="Lindquist E.A."/>
            <person name="Lipzen A."/>
            <person name="Lundell T."/>
            <person name="Morin E."/>
            <person name="Murat C."/>
            <person name="Riley R."/>
            <person name="Ohm R."/>
            <person name="Sun H."/>
            <person name="Tunlid A."/>
            <person name="Henrissat B."/>
            <person name="Grigoriev I.V."/>
            <person name="Hibbett D.S."/>
            <person name="Martin F."/>
        </authorList>
    </citation>
    <scope>NUCLEOTIDE SEQUENCE [LARGE SCALE GENOMIC DNA]</scope>
    <source>
        <strain evidence="8">Zn</strain>
    </source>
</reference>
<protein>
    <recommendedName>
        <fullName evidence="6">FAD-binding domain-containing protein</fullName>
    </recommendedName>
</protein>
<dbReference type="EMBL" id="KN832880">
    <property type="protein sequence ID" value="KIM98591.1"/>
    <property type="molecule type" value="Genomic_DNA"/>
</dbReference>
<dbReference type="STRING" id="913774.A0A0C3H8C2"/>
<keyword evidence="3" id="KW-0274">FAD</keyword>
<keyword evidence="5" id="KW-0503">Monooxygenase</keyword>
<dbReference type="OrthoDB" id="16820at2759"/>
<comment type="similarity">
    <text evidence="1">Belongs to the paxM FAD-dependent monooxygenase family.</text>
</comment>